<dbReference type="GeneID" id="31362650"/>
<dbReference type="RefSeq" id="XP_020432456.1">
    <property type="nucleotide sequence ID" value="XM_020578008.1"/>
</dbReference>
<dbReference type="FunCoup" id="D3BEK5">
    <property type="interactions" value="805"/>
</dbReference>
<dbReference type="EMBL" id="ADBJ01000031">
    <property type="protein sequence ID" value="EFA80336.1"/>
    <property type="molecule type" value="Genomic_DNA"/>
</dbReference>
<evidence type="ECO:0000313" key="2">
    <source>
        <dbReference type="Proteomes" id="UP000001396"/>
    </source>
</evidence>
<protein>
    <submittedName>
        <fullName evidence="1">Uncharacterized protein</fullName>
    </submittedName>
</protein>
<reference evidence="1 2" key="1">
    <citation type="journal article" date="2011" name="Genome Res.">
        <title>Phylogeny-wide analysis of social amoeba genomes highlights ancient origins for complex intercellular communication.</title>
        <authorList>
            <person name="Heidel A.J."/>
            <person name="Lawal H.M."/>
            <person name="Felder M."/>
            <person name="Schilde C."/>
            <person name="Helps N.R."/>
            <person name="Tunggal B."/>
            <person name="Rivero F."/>
            <person name="John U."/>
            <person name="Schleicher M."/>
            <person name="Eichinger L."/>
            <person name="Platzer M."/>
            <person name="Noegel A.A."/>
            <person name="Schaap P."/>
            <person name="Gloeckner G."/>
        </authorList>
    </citation>
    <scope>NUCLEOTIDE SEQUENCE [LARGE SCALE GENOMIC DNA]</scope>
    <source>
        <strain evidence="2">ATCC 26659 / Pp 5 / PN500</strain>
    </source>
</reference>
<keyword evidence="2" id="KW-1185">Reference proteome</keyword>
<sequence>MVFFLERLFAQTQLITFTPFYNSLNCNNAINGVGFGSKQFQCSLNFTDSISFMVYNIYNTQEYNLTYHGDVYCDDYLHYEMYTMDECTYSDYSGSSYLLGEAYQWSDVKVPANSILYQTLDNICENVQSYWYATNGTTIQDKHAPWGSTQYYCQQGKAYSRYCSPNGPCITNQMMLDDCSSSSPFKIICT</sequence>
<gene>
    <name evidence="1" type="ORF">PPL_07169</name>
</gene>
<name>D3BEK5_HETP5</name>
<dbReference type="OMA" id="QSYWYAT"/>
<dbReference type="PANTHER" id="PTHR39523:SF1">
    <property type="entry name" value="TRANSMEMBRANE PROTEIN"/>
    <property type="match status" value="1"/>
</dbReference>
<organism evidence="1 2">
    <name type="scientific">Heterostelium pallidum (strain ATCC 26659 / Pp 5 / PN500)</name>
    <name type="common">Cellular slime mold</name>
    <name type="synonym">Polysphondylium pallidum</name>
    <dbReference type="NCBI Taxonomy" id="670386"/>
    <lineage>
        <taxon>Eukaryota</taxon>
        <taxon>Amoebozoa</taxon>
        <taxon>Evosea</taxon>
        <taxon>Eumycetozoa</taxon>
        <taxon>Dictyostelia</taxon>
        <taxon>Acytosteliales</taxon>
        <taxon>Acytosteliaceae</taxon>
        <taxon>Heterostelium</taxon>
    </lineage>
</organism>
<dbReference type="Proteomes" id="UP000001396">
    <property type="component" value="Unassembled WGS sequence"/>
</dbReference>
<dbReference type="InParanoid" id="D3BEK5"/>
<accession>D3BEK5</accession>
<dbReference type="PANTHER" id="PTHR39523">
    <property type="entry name" value="TRANSMEMBRANE PROTEIN"/>
    <property type="match status" value="1"/>
</dbReference>
<evidence type="ECO:0000313" key="1">
    <source>
        <dbReference type="EMBL" id="EFA80336.1"/>
    </source>
</evidence>
<proteinExistence type="predicted"/>
<dbReference type="AlphaFoldDB" id="D3BEK5"/>
<comment type="caution">
    <text evidence="1">The sequence shown here is derived from an EMBL/GenBank/DDBJ whole genome shotgun (WGS) entry which is preliminary data.</text>
</comment>